<sequence length="606" mass="65172">MSGTSYQTAEQLLFDQATHNDQAQNLAREKTIAVVTDNNQGSYQSGLITIDAASQLMGSKGFASLRDSYIVLPYVVSLQNRGSVAMGGQVNRFCVGMKNGVWNVIDSMQVELDGKTILTDGDYKLYWNNIRCQTEWSSADLDKHGADAFVAPDDWNSIAWGGTGAGPALTTSATLSGDGWINNFTNEQAAAGTSIESLQLGKNDGFTKRLYNNPQPSGIIGGGGFNPFGWVTQRSAVAPTIAMQNGKGVFASTTAAAAAGAIAGEWYHMLKIRLIDLHPLFKEIDLIGNPSLKIRLRVNAGYCDIIGTGAVYAAGPPLTGSTMSLSSTTMTSGNTVPVMIASAAANNAVFGVLPTSGAINLRLAFGPLQNAVTQIGNVGQYFPFTTARLMIPFYDLHPSRTQQSISKPVKKISFLDCYAQYFTKRAGFGTSLSQLNESINLQLSAFQKNIKYVMLIPFSETSTGHWANASANGTEDFRSPFSTAPWACQPGSAVRNFQVSVGNKNVFAKTVDFDYEAFHDEFKKLGSVNGSLTHEISNGLLSHQHYALAHRYMVADCSRITDPNVPQSCVVSGINACCQGMNALILVVFERSLSYDRITGEISLDD</sequence>
<reference evidence="1" key="2">
    <citation type="submission" date="2019-06" db="EMBL/GenBank/DDBJ databases">
        <title>Genomics analysis of Aphanomyces spp. identifies a new class of oomycete effector associated with host adaptation.</title>
        <authorList>
            <person name="Gaulin E."/>
        </authorList>
    </citation>
    <scope>NUCLEOTIDE SEQUENCE</scope>
    <source>
        <strain evidence="1">CBS 578.67</strain>
    </source>
</reference>
<dbReference type="Proteomes" id="UP000332933">
    <property type="component" value="Unassembled WGS sequence"/>
</dbReference>
<protein>
    <submittedName>
        <fullName evidence="2">Aste57867_15264 protein</fullName>
    </submittedName>
</protein>
<dbReference type="AlphaFoldDB" id="A0A485L2R4"/>
<dbReference type="OrthoDB" id="112115at2759"/>
<dbReference type="EMBL" id="CAADRA010005665">
    <property type="protein sequence ID" value="VFT92073.1"/>
    <property type="molecule type" value="Genomic_DNA"/>
</dbReference>
<organism evidence="2 3">
    <name type="scientific">Aphanomyces stellatus</name>
    <dbReference type="NCBI Taxonomy" id="120398"/>
    <lineage>
        <taxon>Eukaryota</taxon>
        <taxon>Sar</taxon>
        <taxon>Stramenopiles</taxon>
        <taxon>Oomycota</taxon>
        <taxon>Saprolegniomycetes</taxon>
        <taxon>Saprolegniales</taxon>
        <taxon>Verrucalvaceae</taxon>
        <taxon>Aphanomyces</taxon>
    </lineage>
</organism>
<reference evidence="2 3" key="1">
    <citation type="submission" date="2019-03" db="EMBL/GenBank/DDBJ databases">
        <authorList>
            <person name="Gaulin E."/>
            <person name="Dumas B."/>
        </authorList>
    </citation>
    <scope>NUCLEOTIDE SEQUENCE [LARGE SCALE GENOMIC DNA]</scope>
    <source>
        <strain evidence="2">CBS 568.67</strain>
    </source>
</reference>
<gene>
    <name evidence="2" type="primary">Aste57867_15264</name>
    <name evidence="1" type="ORF">As57867_015208</name>
    <name evidence="2" type="ORF">ASTE57867_15264</name>
</gene>
<dbReference type="EMBL" id="VJMH01005644">
    <property type="protein sequence ID" value="KAF0693808.1"/>
    <property type="molecule type" value="Genomic_DNA"/>
</dbReference>
<proteinExistence type="predicted"/>
<accession>A0A485L2R4</accession>
<keyword evidence="3" id="KW-1185">Reference proteome</keyword>
<evidence type="ECO:0000313" key="3">
    <source>
        <dbReference type="Proteomes" id="UP000332933"/>
    </source>
</evidence>
<evidence type="ECO:0000313" key="1">
    <source>
        <dbReference type="EMBL" id="KAF0693808.1"/>
    </source>
</evidence>
<name>A0A485L2R4_9STRA</name>
<evidence type="ECO:0000313" key="2">
    <source>
        <dbReference type="EMBL" id="VFT92073.1"/>
    </source>
</evidence>